<gene>
    <name evidence="4" type="ORF">GCM10009727_26910</name>
</gene>
<dbReference type="Gene3D" id="3.60.15.10">
    <property type="entry name" value="Ribonuclease Z/Hydroxyacylglutathione hydrolase-like"/>
    <property type="match status" value="1"/>
</dbReference>
<proteinExistence type="predicted"/>
<dbReference type="CDD" id="cd07719">
    <property type="entry name" value="arylsulfatase_AtsA-like_MBL-fold"/>
    <property type="match status" value="1"/>
</dbReference>
<dbReference type="InterPro" id="IPR036866">
    <property type="entry name" value="RibonucZ/Hydroxyglut_hydro"/>
</dbReference>
<protein>
    <submittedName>
        <fullName evidence="4">MBL fold metallo-hydrolase</fullName>
    </submittedName>
</protein>
<accession>A0ABP5KKM8</accession>
<keyword evidence="5" id="KW-1185">Reference proteome</keyword>
<dbReference type="InterPro" id="IPR044094">
    <property type="entry name" value="AtsA-like_MBL-fold"/>
</dbReference>
<evidence type="ECO:0000313" key="4">
    <source>
        <dbReference type="EMBL" id="GAA2133525.1"/>
    </source>
</evidence>
<dbReference type="Pfam" id="PF00753">
    <property type="entry name" value="Lactamase_B"/>
    <property type="match status" value="1"/>
</dbReference>
<evidence type="ECO:0000259" key="3">
    <source>
        <dbReference type="Pfam" id="PF00753"/>
    </source>
</evidence>
<dbReference type="InterPro" id="IPR001279">
    <property type="entry name" value="Metallo-B-lactamas"/>
</dbReference>
<keyword evidence="1" id="KW-0255">Endonuclease</keyword>
<dbReference type="RefSeq" id="WP_344265811.1">
    <property type="nucleotide sequence ID" value="NZ_BAAAMR010000019.1"/>
</dbReference>
<dbReference type="InterPro" id="IPR006311">
    <property type="entry name" value="TAT_signal"/>
</dbReference>
<dbReference type="Proteomes" id="UP001501020">
    <property type="component" value="Unassembled WGS sequence"/>
</dbReference>
<feature type="domain" description="Metallo-beta-lactamase" evidence="3">
    <location>
        <begin position="94"/>
        <end position="143"/>
    </location>
</feature>
<organism evidence="4 5">
    <name type="scientific">Actinomadura napierensis</name>
    <dbReference type="NCBI Taxonomy" id="267854"/>
    <lineage>
        <taxon>Bacteria</taxon>
        <taxon>Bacillati</taxon>
        <taxon>Actinomycetota</taxon>
        <taxon>Actinomycetes</taxon>
        <taxon>Streptosporangiales</taxon>
        <taxon>Thermomonosporaceae</taxon>
        <taxon>Actinomadura</taxon>
    </lineage>
</organism>
<evidence type="ECO:0000256" key="1">
    <source>
        <dbReference type="ARBA" id="ARBA00022759"/>
    </source>
</evidence>
<dbReference type="SUPFAM" id="SSF56281">
    <property type="entry name" value="Metallo-hydrolase/oxidoreductase"/>
    <property type="match status" value="1"/>
</dbReference>
<keyword evidence="2" id="KW-0378">Hydrolase</keyword>
<dbReference type="EMBL" id="BAAAMR010000019">
    <property type="protein sequence ID" value="GAA2133525.1"/>
    <property type="molecule type" value="Genomic_DNA"/>
</dbReference>
<keyword evidence="1" id="KW-0540">Nuclease</keyword>
<reference evidence="5" key="1">
    <citation type="journal article" date="2019" name="Int. J. Syst. Evol. Microbiol.">
        <title>The Global Catalogue of Microorganisms (GCM) 10K type strain sequencing project: providing services to taxonomists for standard genome sequencing and annotation.</title>
        <authorList>
            <consortium name="The Broad Institute Genomics Platform"/>
            <consortium name="The Broad Institute Genome Sequencing Center for Infectious Disease"/>
            <person name="Wu L."/>
            <person name="Ma J."/>
        </authorList>
    </citation>
    <scope>NUCLEOTIDE SEQUENCE [LARGE SCALE GENOMIC DNA]</scope>
    <source>
        <strain evidence="5">JCM 13850</strain>
    </source>
</reference>
<comment type="caution">
    <text evidence="4">The sequence shown here is derived from an EMBL/GenBank/DDBJ whole genome shotgun (WGS) entry which is preliminary data.</text>
</comment>
<dbReference type="PROSITE" id="PS51318">
    <property type="entry name" value="TAT"/>
    <property type="match status" value="1"/>
</dbReference>
<sequence length="402" mass="41250">MCTCASHPAEGPAEAIASEAPASETAHSGRRAVLRAAVLGGGAAALAGLAPATAQAAQAAPGGRRPGHRGTELFLLGTAGGPPPLAARTGIASALVVNGRTYVIDAGRAAVTQFMRAGLSMPSLAAIFVTHLHADHTVDLFSFPLLSAGVVGKQGFQKPIDVYGPGSAGRLPAGPPPGSHWVEADDPVPGVADVLRLSNAAFAYSTNGFIAEHMGSDPADYVRAHEIQPPASAGASATNTAPRMDPFPVMENDDLKVTAILVPHGPVFPALAYRIETEDGVIVFSGDTARSPNVPRLADDADVLVHEAFHRDAVAAIGYPPAVVEHIGAVHTEVGELGAIGVESGARHIVISHISPADPSVLSDAGWQKAADASARKARYRGRITLGNDLDRFDVAKSKGRK</sequence>
<name>A0ABP5KKM8_9ACTN</name>
<dbReference type="PANTHER" id="PTHR46018:SF2">
    <property type="entry name" value="ZINC PHOSPHODIESTERASE ELAC PROTEIN 1"/>
    <property type="match status" value="1"/>
</dbReference>
<dbReference type="PANTHER" id="PTHR46018">
    <property type="entry name" value="ZINC PHOSPHODIESTERASE ELAC PROTEIN 1"/>
    <property type="match status" value="1"/>
</dbReference>
<evidence type="ECO:0000313" key="5">
    <source>
        <dbReference type="Proteomes" id="UP001501020"/>
    </source>
</evidence>
<evidence type="ECO:0000256" key="2">
    <source>
        <dbReference type="ARBA" id="ARBA00022801"/>
    </source>
</evidence>